<keyword evidence="1" id="KW-1133">Transmembrane helix</keyword>
<protein>
    <recommendedName>
        <fullName evidence="4">DUF4386 family protein</fullName>
    </recommendedName>
</protein>
<dbReference type="Proteomes" id="UP000541352">
    <property type="component" value="Unassembled WGS sequence"/>
</dbReference>
<feature type="transmembrane region" description="Helical" evidence="1">
    <location>
        <begin position="232"/>
        <end position="254"/>
    </location>
</feature>
<keyword evidence="1" id="KW-0812">Transmembrane</keyword>
<evidence type="ECO:0000313" key="3">
    <source>
        <dbReference type="Proteomes" id="UP000541352"/>
    </source>
</evidence>
<sequence>MSLIGRYSPYVEGNSFLRYVTICSVISMSIVLAVWLFFKNSLQSFEGVPISGAFLFLLVCPLIGIFGLASAPDLSLKMLEHPEREHLRYIFLFIAAILFGVFGFLLLMSNSFKNKRLMRWLMTAFFILAFAEFSWEFRHHYLYPEAMKEWISQGKKVEDFARYYDNTTVVNIGILGRLIQFSLIIWLSVYFYKLRHTNSWSPIVSVIFSLLGIITAIMIYFIQFNFPKGFEILMLFFIPGIPFFLLYWLGVALLTKSKKSGISRIQN</sequence>
<dbReference type="RefSeq" id="WP_221225645.1">
    <property type="nucleotide sequence ID" value="NZ_JACIBY010000006.1"/>
</dbReference>
<reference evidence="2 3" key="1">
    <citation type="submission" date="2020-08" db="EMBL/GenBank/DDBJ databases">
        <title>Genomic Encyclopedia of Type Strains, Phase IV (KMG-IV): sequencing the most valuable type-strain genomes for metagenomic binning, comparative biology and taxonomic classification.</title>
        <authorList>
            <person name="Goeker M."/>
        </authorList>
    </citation>
    <scope>NUCLEOTIDE SEQUENCE [LARGE SCALE GENOMIC DNA]</scope>
    <source>
        <strain evidence="2 3">DSM 17976</strain>
    </source>
</reference>
<dbReference type="AlphaFoldDB" id="A0A7W6ER69"/>
<accession>A0A7W6ER69</accession>
<feature type="transmembrane region" description="Helical" evidence="1">
    <location>
        <begin position="120"/>
        <end position="137"/>
    </location>
</feature>
<dbReference type="EMBL" id="JACIBY010000006">
    <property type="protein sequence ID" value="MBB3839399.1"/>
    <property type="molecule type" value="Genomic_DNA"/>
</dbReference>
<feature type="transmembrane region" description="Helical" evidence="1">
    <location>
        <begin position="89"/>
        <end position="108"/>
    </location>
</feature>
<evidence type="ECO:0008006" key="4">
    <source>
        <dbReference type="Google" id="ProtNLM"/>
    </source>
</evidence>
<organism evidence="2 3">
    <name type="scientific">Runella defluvii</name>
    <dbReference type="NCBI Taxonomy" id="370973"/>
    <lineage>
        <taxon>Bacteria</taxon>
        <taxon>Pseudomonadati</taxon>
        <taxon>Bacteroidota</taxon>
        <taxon>Cytophagia</taxon>
        <taxon>Cytophagales</taxon>
        <taxon>Spirosomataceae</taxon>
        <taxon>Runella</taxon>
    </lineage>
</organism>
<keyword evidence="3" id="KW-1185">Reference proteome</keyword>
<comment type="caution">
    <text evidence="2">The sequence shown here is derived from an EMBL/GenBank/DDBJ whole genome shotgun (WGS) entry which is preliminary data.</text>
</comment>
<evidence type="ECO:0000313" key="2">
    <source>
        <dbReference type="EMBL" id="MBB3839399.1"/>
    </source>
</evidence>
<keyword evidence="1" id="KW-0472">Membrane</keyword>
<gene>
    <name evidence="2" type="ORF">FHS57_003405</name>
</gene>
<feature type="transmembrane region" description="Helical" evidence="1">
    <location>
        <begin position="203"/>
        <end position="226"/>
    </location>
</feature>
<feature type="transmembrane region" description="Helical" evidence="1">
    <location>
        <begin position="16"/>
        <end position="38"/>
    </location>
</feature>
<evidence type="ECO:0000256" key="1">
    <source>
        <dbReference type="SAM" id="Phobius"/>
    </source>
</evidence>
<name>A0A7W6ER69_9BACT</name>
<feature type="transmembrane region" description="Helical" evidence="1">
    <location>
        <begin position="50"/>
        <end position="69"/>
    </location>
</feature>
<feature type="transmembrane region" description="Helical" evidence="1">
    <location>
        <begin position="169"/>
        <end position="191"/>
    </location>
</feature>
<proteinExistence type="predicted"/>